<keyword evidence="4" id="KW-1185">Reference proteome</keyword>
<feature type="compositionally biased region" description="Gly residues" evidence="1">
    <location>
        <begin position="439"/>
        <end position="458"/>
    </location>
</feature>
<dbReference type="EMBL" id="BNCP01000020">
    <property type="protein sequence ID" value="GIL80921.1"/>
    <property type="molecule type" value="Genomic_DNA"/>
</dbReference>
<feature type="compositionally biased region" description="Acidic residues" evidence="1">
    <location>
        <begin position="87"/>
        <end position="112"/>
    </location>
</feature>
<dbReference type="PANTHER" id="PTHR16537">
    <property type="entry name" value="SJOEGREN SYNDROME/SCLERODERMA AUTOANTIGEN 1"/>
    <property type="match status" value="1"/>
</dbReference>
<evidence type="ECO:0000313" key="4">
    <source>
        <dbReference type="Proteomes" id="UP000747110"/>
    </source>
</evidence>
<dbReference type="EMBL" id="BNCQ01000017">
    <property type="protein sequence ID" value="GIM04877.1"/>
    <property type="molecule type" value="Genomic_DNA"/>
</dbReference>
<feature type="compositionally biased region" description="Low complexity" evidence="1">
    <location>
        <begin position="412"/>
        <end position="438"/>
    </location>
</feature>
<dbReference type="AlphaFoldDB" id="A0A8J4FR47"/>
<sequence length="519" mass="55353">MSLGVKGDTSKRLGALLLRGWAMLGENCPDCQVPLMKERASNERLCVNCDTTFVPDGQGLRPTNRPLQKLADADPRQQQQRRQEEGGKEEEEEEEQEEEEEEQDQAQEEEREQDGHGLAGEEEGVFEYDPRADLRLGPFASPAPEHQEAAGAPVGKPSSGAASSTDGPEDVADLLAAKMLQGWALLGKYCPRCNTVLVRSKVNKRMFCVACDAWVVPEADALQQQQQEQQRDEIQSQAERSQAVPAAAVQPAFGSITALPEASPVLPRQPQPQPQQHHAQSAPLPPSPLPPPPPQQQVTSLQPRSPDPRVHAAPGGLPAFVSEPAQLPSGPIPTGGVLSFSSDLQQPQQPYPQLQQSQPQLPLTYQQFFLPMAPVSTVTAGSATISRGSSPPQQWSGGGPSFTHEALLGALRAQSQQQQQVRSPLQGSSLQAGQAQAQGAGGNGTSLGAGGSSSGNGGNKQTSSTALLLTIGRTVALKMGEAQGLLERTPALDTERARSYVALISECLELLSKLHSLQQ</sequence>
<proteinExistence type="predicted"/>
<name>A0A8J4FR47_9CHLO</name>
<evidence type="ECO:0000313" key="2">
    <source>
        <dbReference type="EMBL" id="GIL80921.1"/>
    </source>
</evidence>
<feature type="compositionally biased region" description="Low complexity" evidence="1">
    <location>
        <begin position="344"/>
        <end position="357"/>
    </location>
</feature>
<feature type="compositionally biased region" description="Basic and acidic residues" evidence="1">
    <location>
        <begin position="71"/>
        <end position="86"/>
    </location>
</feature>
<accession>A0A8J4FR47</accession>
<organism evidence="2 4">
    <name type="scientific">Volvox reticuliferus</name>
    <dbReference type="NCBI Taxonomy" id="1737510"/>
    <lineage>
        <taxon>Eukaryota</taxon>
        <taxon>Viridiplantae</taxon>
        <taxon>Chlorophyta</taxon>
        <taxon>core chlorophytes</taxon>
        <taxon>Chlorophyceae</taxon>
        <taxon>CS clade</taxon>
        <taxon>Chlamydomonadales</taxon>
        <taxon>Volvocaceae</taxon>
        <taxon>Volvox</taxon>
    </lineage>
</organism>
<evidence type="ECO:0000256" key="1">
    <source>
        <dbReference type="SAM" id="MobiDB-lite"/>
    </source>
</evidence>
<evidence type="ECO:0000313" key="3">
    <source>
        <dbReference type="EMBL" id="GIM04877.1"/>
    </source>
</evidence>
<protein>
    <submittedName>
        <fullName evidence="2">Uncharacterized protein</fullName>
    </submittedName>
</protein>
<dbReference type="InterPro" id="IPR051888">
    <property type="entry name" value="UPF0148_domain"/>
</dbReference>
<feature type="region of interest" description="Disordered" evidence="1">
    <location>
        <begin position="412"/>
        <end position="461"/>
    </location>
</feature>
<feature type="region of interest" description="Disordered" evidence="1">
    <location>
        <begin position="134"/>
        <end position="168"/>
    </location>
</feature>
<dbReference type="Pfam" id="PF06677">
    <property type="entry name" value="Auto_anti-p27"/>
    <property type="match status" value="2"/>
</dbReference>
<dbReference type="OrthoDB" id="28939at2759"/>
<feature type="region of interest" description="Disordered" evidence="1">
    <location>
        <begin position="52"/>
        <end position="119"/>
    </location>
</feature>
<dbReference type="InterPro" id="IPR009563">
    <property type="entry name" value="SSSCA1"/>
</dbReference>
<feature type="compositionally biased region" description="Pro residues" evidence="1">
    <location>
        <begin position="283"/>
        <end position="295"/>
    </location>
</feature>
<comment type="caution">
    <text evidence="2">The sequence shown here is derived from an EMBL/GenBank/DDBJ whole genome shotgun (WGS) entry which is preliminary data.</text>
</comment>
<dbReference type="Proteomes" id="UP000747110">
    <property type="component" value="Unassembled WGS sequence"/>
</dbReference>
<reference evidence="2" key="1">
    <citation type="journal article" date="2021" name="Proc. Natl. Acad. Sci. U.S.A.">
        <title>Three genomes in the algal genus Volvox reveal the fate of a haploid sex-determining region after a transition to homothallism.</title>
        <authorList>
            <person name="Yamamoto K."/>
            <person name="Hamaji T."/>
            <person name="Kawai-Toyooka H."/>
            <person name="Matsuzaki R."/>
            <person name="Takahashi F."/>
            <person name="Nishimura Y."/>
            <person name="Kawachi M."/>
            <person name="Noguchi H."/>
            <person name="Minakuchi Y."/>
            <person name="Umen J.G."/>
            <person name="Toyoda A."/>
            <person name="Nozaki H."/>
        </authorList>
    </citation>
    <scope>NUCLEOTIDE SEQUENCE</scope>
    <source>
        <strain evidence="3">NIES-3785</strain>
        <strain evidence="2">NIES-3786</strain>
    </source>
</reference>
<dbReference type="PANTHER" id="PTHR16537:SF1">
    <property type="entry name" value="PROTEIN ZNRD2"/>
    <property type="match status" value="1"/>
</dbReference>
<gene>
    <name evidence="2" type="ORF">Vretifemale_9894</name>
    <name evidence="3" type="ORF">Vretimale_9374</name>
</gene>
<feature type="region of interest" description="Disordered" evidence="1">
    <location>
        <begin position="226"/>
        <end position="247"/>
    </location>
</feature>
<feature type="region of interest" description="Disordered" evidence="1">
    <location>
        <begin position="262"/>
        <end position="357"/>
    </location>
</feature>
<dbReference type="Proteomes" id="UP000722791">
    <property type="component" value="Unassembled WGS sequence"/>
</dbReference>